<accession>A0A133YHE7</accession>
<name>A0A133YHE7_9FIRM</name>
<evidence type="ECO:0000313" key="1">
    <source>
        <dbReference type="EMBL" id="KXB42605.1"/>
    </source>
</evidence>
<gene>
    <name evidence="1" type="ORF">HMPREF1872_00294</name>
</gene>
<keyword evidence="2" id="KW-1185">Reference proteome</keyword>
<dbReference type="Proteomes" id="UP000070080">
    <property type="component" value="Unassembled WGS sequence"/>
</dbReference>
<dbReference type="STRING" id="1497955.HMPREF1872_00294"/>
<evidence type="ECO:0000313" key="2">
    <source>
        <dbReference type="Proteomes" id="UP000070080"/>
    </source>
</evidence>
<protein>
    <submittedName>
        <fullName evidence="1">Uncharacterized protein</fullName>
    </submittedName>
</protein>
<comment type="caution">
    <text evidence="1">The sequence shown here is derived from an EMBL/GenBank/DDBJ whole genome shotgun (WGS) entry which is preliminary data.</text>
</comment>
<dbReference type="AlphaFoldDB" id="A0A133YHE7"/>
<proteinExistence type="predicted"/>
<sequence length="46" mass="5303">MVLCTICFAFASQQYIAGKKLTRMNPENHAKYPLKCLKQLKLVVNF</sequence>
<reference evidence="2" key="1">
    <citation type="submission" date="2016-01" db="EMBL/GenBank/DDBJ databases">
        <authorList>
            <person name="Mitreva M."/>
            <person name="Pepin K.H."/>
            <person name="Mihindukulasuriya K.A."/>
            <person name="Fulton R."/>
            <person name="Fronick C."/>
            <person name="O'Laughlin M."/>
            <person name="Miner T."/>
            <person name="Herter B."/>
            <person name="Rosa B.A."/>
            <person name="Cordes M."/>
            <person name="Tomlinson C."/>
            <person name="Wollam A."/>
            <person name="Palsikar V.B."/>
            <person name="Mardis E.R."/>
            <person name="Wilson R.K."/>
        </authorList>
    </citation>
    <scope>NUCLEOTIDE SEQUENCE [LARGE SCALE GENOMIC DNA]</scope>
    <source>
        <strain evidence="2">KA00274</strain>
    </source>
</reference>
<organism evidence="1 2">
    <name type="scientific">Amygdalobacter nucleatus</name>
    <dbReference type="NCBI Taxonomy" id="3029274"/>
    <lineage>
        <taxon>Bacteria</taxon>
        <taxon>Bacillati</taxon>
        <taxon>Bacillota</taxon>
        <taxon>Clostridia</taxon>
        <taxon>Eubacteriales</taxon>
        <taxon>Oscillospiraceae</taxon>
        <taxon>Amygdalobacter</taxon>
    </lineage>
</organism>
<dbReference type="EMBL" id="LSCV01000002">
    <property type="protein sequence ID" value="KXB42605.1"/>
    <property type="molecule type" value="Genomic_DNA"/>
</dbReference>